<evidence type="ECO:0000313" key="7">
    <source>
        <dbReference type="EMBL" id="UWP85493.1"/>
    </source>
</evidence>
<keyword evidence="8" id="KW-1185">Reference proteome</keyword>
<dbReference type="PANTHER" id="PTHR30250">
    <property type="entry name" value="PST FAMILY PREDICTED COLANIC ACID TRANSPORTER"/>
    <property type="match status" value="1"/>
</dbReference>
<evidence type="ECO:0000256" key="4">
    <source>
        <dbReference type="ARBA" id="ARBA00022989"/>
    </source>
</evidence>
<proteinExistence type="predicted"/>
<accession>A0ABY5W613</accession>
<dbReference type="InterPro" id="IPR050833">
    <property type="entry name" value="Poly_Biosynth_Transport"/>
</dbReference>
<evidence type="ECO:0000313" key="8">
    <source>
        <dbReference type="Proteomes" id="UP001059617"/>
    </source>
</evidence>
<reference evidence="7" key="1">
    <citation type="submission" date="2021-04" db="EMBL/GenBank/DDBJ databases">
        <authorList>
            <person name="Hartkoorn R.C."/>
            <person name="Beaudoing E."/>
            <person name="Hot D."/>
        </authorList>
    </citation>
    <scope>NUCLEOTIDE SEQUENCE</scope>
    <source>
        <strain evidence="7">NRRL B-16292</strain>
    </source>
</reference>
<evidence type="ECO:0000256" key="5">
    <source>
        <dbReference type="ARBA" id="ARBA00023136"/>
    </source>
</evidence>
<keyword evidence="3 6" id="KW-0812">Transmembrane</keyword>
<evidence type="ECO:0000256" key="1">
    <source>
        <dbReference type="ARBA" id="ARBA00004651"/>
    </source>
</evidence>
<protein>
    <submittedName>
        <fullName evidence="7">Polysaccharide biosynthesis C-terminal domain-containing protein</fullName>
    </submittedName>
</protein>
<feature type="transmembrane region" description="Helical" evidence="6">
    <location>
        <begin position="299"/>
        <end position="326"/>
    </location>
</feature>
<keyword evidence="5 6" id="KW-0472">Membrane</keyword>
<dbReference type="PANTHER" id="PTHR30250:SF11">
    <property type="entry name" value="O-ANTIGEN TRANSPORTER-RELATED"/>
    <property type="match status" value="1"/>
</dbReference>
<name>A0ABY5W613_9ACTN</name>
<feature type="transmembrane region" description="Helical" evidence="6">
    <location>
        <begin position="338"/>
        <end position="358"/>
    </location>
</feature>
<gene>
    <name evidence="7" type="ORF">Dfulv_15130</name>
</gene>
<dbReference type="EMBL" id="CP073720">
    <property type="protein sequence ID" value="UWP85493.1"/>
    <property type="molecule type" value="Genomic_DNA"/>
</dbReference>
<dbReference type="Pfam" id="PF13440">
    <property type="entry name" value="Polysacc_synt_3"/>
    <property type="match status" value="1"/>
</dbReference>
<evidence type="ECO:0000256" key="3">
    <source>
        <dbReference type="ARBA" id="ARBA00022692"/>
    </source>
</evidence>
<feature type="transmembrane region" description="Helical" evidence="6">
    <location>
        <begin position="57"/>
        <end position="78"/>
    </location>
</feature>
<feature type="transmembrane region" description="Helical" evidence="6">
    <location>
        <begin position="180"/>
        <end position="199"/>
    </location>
</feature>
<feature type="transmembrane region" description="Helical" evidence="6">
    <location>
        <begin position="121"/>
        <end position="141"/>
    </location>
</feature>
<keyword evidence="4 6" id="KW-1133">Transmembrane helix</keyword>
<dbReference type="RefSeq" id="WP_259863615.1">
    <property type="nucleotide sequence ID" value="NZ_BAAAST010000014.1"/>
</dbReference>
<reference evidence="7" key="2">
    <citation type="submission" date="2022-09" db="EMBL/GenBank/DDBJ databases">
        <title>Biosynthetic gene clusters of Dactylosporangioum fulvum.</title>
        <authorList>
            <person name="Caradec T."/>
        </authorList>
    </citation>
    <scope>NUCLEOTIDE SEQUENCE</scope>
    <source>
        <strain evidence="7">NRRL B-16292</strain>
    </source>
</reference>
<dbReference type="Proteomes" id="UP001059617">
    <property type="component" value="Chromosome"/>
</dbReference>
<feature type="transmembrane region" description="Helical" evidence="6">
    <location>
        <begin position="365"/>
        <end position="385"/>
    </location>
</feature>
<feature type="transmembrane region" description="Helical" evidence="6">
    <location>
        <begin position="90"/>
        <end position="109"/>
    </location>
</feature>
<feature type="transmembrane region" description="Helical" evidence="6">
    <location>
        <begin position="153"/>
        <end position="174"/>
    </location>
</feature>
<evidence type="ECO:0000256" key="2">
    <source>
        <dbReference type="ARBA" id="ARBA00022475"/>
    </source>
</evidence>
<comment type="subcellular location">
    <subcellularLocation>
        <location evidence="1">Cell membrane</location>
        <topology evidence="1">Multi-pass membrane protein</topology>
    </subcellularLocation>
</comment>
<keyword evidence="2" id="KW-1003">Cell membrane</keyword>
<feature type="transmembrane region" description="Helical" evidence="6">
    <location>
        <begin position="391"/>
        <end position="412"/>
    </location>
</feature>
<feature type="transmembrane region" description="Helical" evidence="6">
    <location>
        <begin position="23"/>
        <end position="45"/>
    </location>
</feature>
<organism evidence="7 8">
    <name type="scientific">Dactylosporangium fulvum</name>
    <dbReference type="NCBI Taxonomy" id="53359"/>
    <lineage>
        <taxon>Bacteria</taxon>
        <taxon>Bacillati</taxon>
        <taxon>Actinomycetota</taxon>
        <taxon>Actinomycetes</taxon>
        <taxon>Micromonosporales</taxon>
        <taxon>Micromonosporaceae</taxon>
        <taxon>Dactylosporangium</taxon>
    </lineage>
</organism>
<evidence type="ECO:0000256" key="6">
    <source>
        <dbReference type="SAM" id="Phobius"/>
    </source>
</evidence>
<sequence>MTAVIARAPRRVAGIRRLVAGNLAARLGALVSLAAATVMVARAGGPDLVGAFTLLRVLPGLAGVVAAAGLPGAAPYFLGARADDPQLRPTLVALTWLGAAAAAVCWLLLTPVLHPVFFRSWSGPLVAAAAVAVFTQLFVAVGKALLQGGQDLAGANVAIVGEEAVFLPLYGGLLLLGTDVWMMLWGLVAADVAVAIGIAERLRRNGFFAGWGRASYRLGRQICGYGWRGQLGSVLTLVNLRLDVAVLGALAGPATLGVYAVASKYAELLRLPGQAVNYILYPVFAAKHERDAGTRTRALLVPAAGFTVLAAIPLALAAAALLPLIYGADFGGAVVPAWILLGGLLGEGVSGVITAYLYGIGRPELTSLAIGLGVAVTIVGDLLLIPRLGAVGAAVASSVAYLLTVVTLLACFSRIRRRSP</sequence>